<dbReference type="SMART" id="SM00448">
    <property type="entry name" value="REC"/>
    <property type="match status" value="1"/>
</dbReference>
<evidence type="ECO:0000259" key="2">
    <source>
        <dbReference type="PROSITE" id="PS50110"/>
    </source>
</evidence>
<dbReference type="Proteomes" id="UP000192980">
    <property type="component" value="Unassembled WGS sequence"/>
</dbReference>
<evidence type="ECO:0000256" key="1">
    <source>
        <dbReference type="PROSITE-ProRule" id="PRU00169"/>
    </source>
</evidence>
<accession>A0A1X7JSS9</accession>
<dbReference type="PANTHER" id="PTHR37299">
    <property type="entry name" value="TRANSCRIPTIONAL REGULATOR-RELATED"/>
    <property type="match status" value="1"/>
</dbReference>
<sequence>MNVVIIEDEMLAAEDLSQTLQRVAPEVSILAHLNSVKEAIDYFKEAQDVDLIFSDIQLGDGISFEVFDQVEVLVPIVFCTAYDDYLLDAFKTNGIDYILKPISDTAIRGTMNKYFSLQKVLVKEMGNQGGGISPVYQHLIDQVKPKPSSILVHQQDRIIPLNLDDIALCYIEHENVFIKTFKGKDFLVIKTLDELEKQLGADFYRANRQHLLSRHVLRHASYTLARKLALDLIVEHRERIYVSREKSSSFLRWLERGVGYD</sequence>
<evidence type="ECO:0000313" key="5">
    <source>
        <dbReference type="Proteomes" id="UP000192980"/>
    </source>
</evidence>
<reference evidence="4 5" key="1">
    <citation type="submission" date="2017-04" db="EMBL/GenBank/DDBJ databases">
        <authorList>
            <person name="Afonso C.L."/>
            <person name="Miller P.J."/>
            <person name="Scott M.A."/>
            <person name="Spackman E."/>
            <person name="Goraichik I."/>
            <person name="Dimitrov K.M."/>
            <person name="Suarez D.L."/>
            <person name="Swayne D.E."/>
        </authorList>
    </citation>
    <scope>NUCLEOTIDE SEQUENCE [LARGE SCALE GENOMIC DNA]</scope>
    <source>
        <strain evidence="4 5">DSM 22418</strain>
    </source>
</reference>
<dbReference type="Pfam" id="PF04397">
    <property type="entry name" value="LytTR"/>
    <property type="match status" value="1"/>
</dbReference>
<dbReference type="SMART" id="SM00850">
    <property type="entry name" value="LytTR"/>
    <property type="match status" value="1"/>
</dbReference>
<dbReference type="PROSITE" id="PS50930">
    <property type="entry name" value="HTH_LYTTR"/>
    <property type="match status" value="1"/>
</dbReference>
<dbReference type="Gene3D" id="2.40.50.1020">
    <property type="entry name" value="LytTr DNA-binding domain"/>
    <property type="match status" value="1"/>
</dbReference>
<dbReference type="PANTHER" id="PTHR37299:SF1">
    <property type="entry name" value="STAGE 0 SPORULATION PROTEIN A HOMOLOG"/>
    <property type="match status" value="1"/>
</dbReference>
<dbReference type="EMBL" id="FXAU01000003">
    <property type="protein sequence ID" value="SMG30855.1"/>
    <property type="molecule type" value="Genomic_DNA"/>
</dbReference>
<dbReference type="RefSeq" id="WP_085472829.1">
    <property type="nucleotide sequence ID" value="NZ_FXAU01000003.1"/>
</dbReference>
<dbReference type="OrthoDB" id="9787344at2"/>
<feature type="modified residue" description="4-aspartylphosphate" evidence="1">
    <location>
        <position position="55"/>
    </location>
</feature>
<keyword evidence="1" id="KW-0597">Phosphoprotein</keyword>
<dbReference type="InterPro" id="IPR001789">
    <property type="entry name" value="Sig_transdc_resp-reg_receiver"/>
</dbReference>
<dbReference type="PROSITE" id="PS50110">
    <property type="entry name" value="RESPONSE_REGULATORY"/>
    <property type="match status" value="1"/>
</dbReference>
<dbReference type="InterPro" id="IPR011006">
    <property type="entry name" value="CheY-like_superfamily"/>
</dbReference>
<feature type="domain" description="HTH LytTR-type" evidence="3">
    <location>
        <begin position="150"/>
        <end position="256"/>
    </location>
</feature>
<dbReference type="InterPro" id="IPR046947">
    <property type="entry name" value="LytR-like"/>
</dbReference>
<dbReference type="Gene3D" id="3.40.50.2300">
    <property type="match status" value="1"/>
</dbReference>
<dbReference type="AlphaFoldDB" id="A0A1X7JSS9"/>
<gene>
    <name evidence="4" type="ORF">SAMN05660862_2096</name>
</gene>
<organism evidence="4 5">
    <name type="scientific">Sphingobacterium psychroaquaticum</name>
    <dbReference type="NCBI Taxonomy" id="561061"/>
    <lineage>
        <taxon>Bacteria</taxon>
        <taxon>Pseudomonadati</taxon>
        <taxon>Bacteroidota</taxon>
        <taxon>Sphingobacteriia</taxon>
        <taxon>Sphingobacteriales</taxon>
        <taxon>Sphingobacteriaceae</taxon>
        <taxon>Sphingobacterium</taxon>
    </lineage>
</organism>
<dbReference type="STRING" id="561061.SAMN05660862_2096"/>
<name>A0A1X7JSS9_9SPHI</name>
<dbReference type="Pfam" id="PF00072">
    <property type="entry name" value="Response_reg"/>
    <property type="match status" value="1"/>
</dbReference>
<dbReference type="GO" id="GO:0000156">
    <property type="term" value="F:phosphorelay response regulator activity"/>
    <property type="evidence" value="ECO:0007669"/>
    <property type="project" value="InterPro"/>
</dbReference>
<feature type="domain" description="Response regulatory" evidence="2">
    <location>
        <begin position="2"/>
        <end position="115"/>
    </location>
</feature>
<dbReference type="GO" id="GO:0003677">
    <property type="term" value="F:DNA binding"/>
    <property type="evidence" value="ECO:0007669"/>
    <property type="project" value="InterPro"/>
</dbReference>
<keyword evidence="5" id="KW-1185">Reference proteome</keyword>
<proteinExistence type="predicted"/>
<protein>
    <submittedName>
        <fullName evidence="4">Two component transcriptional regulator, LytTR family</fullName>
    </submittedName>
</protein>
<dbReference type="InterPro" id="IPR007492">
    <property type="entry name" value="LytTR_DNA-bd_dom"/>
</dbReference>
<dbReference type="SUPFAM" id="SSF52172">
    <property type="entry name" value="CheY-like"/>
    <property type="match status" value="1"/>
</dbReference>
<evidence type="ECO:0000313" key="4">
    <source>
        <dbReference type="EMBL" id="SMG30855.1"/>
    </source>
</evidence>
<evidence type="ECO:0000259" key="3">
    <source>
        <dbReference type="PROSITE" id="PS50930"/>
    </source>
</evidence>